<keyword evidence="16" id="KW-1071">Ligand-gated ion channel</keyword>
<keyword evidence="9 20" id="KW-0472">Membrane</keyword>
<dbReference type="InterPro" id="IPR006201">
    <property type="entry name" value="Neur_channel"/>
</dbReference>
<evidence type="ECO:0000256" key="8">
    <source>
        <dbReference type="ARBA" id="ARBA00023065"/>
    </source>
</evidence>
<dbReference type="Pfam" id="PF02931">
    <property type="entry name" value="Neur_chan_LBD"/>
    <property type="match status" value="1"/>
</dbReference>
<feature type="domain" description="Neurotransmitter-gated ion-channel ligand-binding" evidence="21">
    <location>
        <begin position="33"/>
        <end position="243"/>
    </location>
</feature>
<keyword evidence="14" id="KW-0868">Chloride</keyword>
<keyword evidence="23" id="KW-1185">Reference proteome</keyword>
<dbReference type="InterPro" id="IPR036734">
    <property type="entry name" value="Neur_chan_lig-bd_sf"/>
</dbReference>
<dbReference type="GO" id="GO:0004890">
    <property type="term" value="F:GABA-A receptor activity"/>
    <property type="evidence" value="ECO:0007669"/>
    <property type="project" value="InterPro"/>
</dbReference>
<dbReference type="Gene3D" id="2.70.170.10">
    <property type="entry name" value="Neurotransmitter-gated ion-channel ligand-binding domain"/>
    <property type="match status" value="1"/>
</dbReference>
<evidence type="ECO:0000256" key="4">
    <source>
        <dbReference type="ARBA" id="ARBA00022692"/>
    </source>
</evidence>
<keyword evidence="11" id="KW-0675">Receptor</keyword>
<dbReference type="InterPro" id="IPR036719">
    <property type="entry name" value="Neuro-gated_channel_TM_sf"/>
</dbReference>
<dbReference type="GO" id="GO:0034707">
    <property type="term" value="C:chloride channel complex"/>
    <property type="evidence" value="ECO:0007669"/>
    <property type="project" value="UniProtKB-KW"/>
</dbReference>
<keyword evidence="4 20" id="KW-0812">Transmembrane</keyword>
<evidence type="ECO:0000313" key="23">
    <source>
        <dbReference type="Proteomes" id="UP000035680"/>
    </source>
</evidence>
<dbReference type="STRING" id="75913.A0A0K0F9B9"/>
<comment type="subcellular location">
    <subcellularLocation>
        <location evidence="18">Postsynaptic cell membrane</location>
        <topology evidence="18">Multi-pass membrane protein</topology>
    </subcellularLocation>
</comment>
<feature type="transmembrane region" description="Helical" evidence="20">
    <location>
        <begin position="464"/>
        <end position="484"/>
    </location>
</feature>
<dbReference type="InterPro" id="IPR038050">
    <property type="entry name" value="Neuro_actylchol_rec"/>
</dbReference>
<dbReference type="GO" id="GO:0005254">
    <property type="term" value="F:chloride channel activity"/>
    <property type="evidence" value="ECO:0007669"/>
    <property type="project" value="UniProtKB-KW"/>
</dbReference>
<dbReference type="Proteomes" id="UP000035680">
    <property type="component" value="Unassembled WGS sequence"/>
</dbReference>
<evidence type="ECO:0000256" key="11">
    <source>
        <dbReference type="ARBA" id="ARBA00023170"/>
    </source>
</evidence>
<dbReference type="PRINTS" id="PR01079">
    <property type="entry name" value="GABAARALPHA"/>
</dbReference>
<dbReference type="InterPro" id="IPR018000">
    <property type="entry name" value="Neurotransmitter_ion_chnl_CS"/>
</dbReference>
<evidence type="ECO:0000256" key="2">
    <source>
        <dbReference type="ARBA" id="ARBA00022448"/>
    </source>
</evidence>
<dbReference type="InterPro" id="IPR006202">
    <property type="entry name" value="Neur_chan_lig-bd"/>
</dbReference>
<dbReference type="FunFam" id="2.70.170.10:FF:000021">
    <property type="entry name" value="Gamma-aminobutyric acid receptor isoform 3b"/>
    <property type="match status" value="1"/>
</dbReference>
<dbReference type="GO" id="GO:0005230">
    <property type="term" value="F:extracellular ligand-gated monoatomic ion channel activity"/>
    <property type="evidence" value="ECO:0007669"/>
    <property type="project" value="InterPro"/>
</dbReference>
<proteinExistence type="inferred from homology"/>
<evidence type="ECO:0000313" key="24">
    <source>
        <dbReference type="WBParaSite" id="SVE_0542000.1"/>
    </source>
</evidence>
<dbReference type="SUPFAM" id="SSF90112">
    <property type="entry name" value="Neurotransmitter-gated ion-channel transmembrane pore"/>
    <property type="match status" value="1"/>
</dbReference>
<dbReference type="InterPro" id="IPR006029">
    <property type="entry name" value="Neurotrans-gated_channel_TM"/>
</dbReference>
<keyword evidence="2 20" id="KW-0813">Transport</keyword>
<evidence type="ECO:0000256" key="16">
    <source>
        <dbReference type="ARBA" id="ARBA00023286"/>
    </source>
</evidence>
<keyword evidence="15" id="KW-0628">Postsynaptic cell membrane</keyword>
<evidence type="ECO:0000256" key="9">
    <source>
        <dbReference type="ARBA" id="ARBA00023136"/>
    </source>
</evidence>
<evidence type="ECO:0000256" key="17">
    <source>
        <dbReference type="ARBA" id="ARBA00023303"/>
    </source>
</evidence>
<dbReference type="PROSITE" id="PS00236">
    <property type="entry name" value="NEUROTR_ION_CHANNEL"/>
    <property type="match status" value="1"/>
</dbReference>
<evidence type="ECO:0000256" key="10">
    <source>
        <dbReference type="ARBA" id="ARBA00023157"/>
    </source>
</evidence>
<keyword evidence="3" id="KW-1003">Cell membrane</keyword>
<reference evidence="23" key="1">
    <citation type="submission" date="2014-07" db="EMBL/GenBank/DDBJ databases">
        <authorList>
            <person name="Martin A.A"/>
            <person name="De Silva N."/>
        </authorList>
    </citation>
    <scope>NUCLEOTIDE SEQUENCE</scope>
</reference>
<keyword evidence="17 20" id="KW-0407">Ion channel</keyword>
<sequence length="490" mass="56629">MKKIFSTLLLFFYLFINCHGKKKSKFNPAIISKILDHLTNSTRYDKRLRPLYGEEAVEVGITLHISSISAVSEVDMDFTLDFYLRQTYKDNRLAFGELGKSFNNIKSLTVGVDYLEKLWKPDTFFPNTKKSSFHMATTHNSFLRIDPDGRVFTSQRLTVTATCPMKLKLFPMDSQLCSLEIESYGYSILDIYYRFSNGKESVTRSEFELPQFILQDVRLGSKIENLTSGSYSRLFCQFLFKRNIGYYIIQIYLPSILIVIISWVSFWIRRESTPARISLGVLTVLTMTTLMTTTNSTLPKVSYVKSIDIFLGFSFLMVFASLLEYAAVGYMTKRKKIILKRKETKSALINYENQRKITVSAMTNCGYEKNNCNNNNEIQNISGNNPLNNMGHSFSYQRNEDEENTPIDNSPPFNFNKTIFHNGSQTQMINDGNLMCSNMLLNESNGKCSFVELNPSNIDKYSRITFPLIFLIFNIVYWMTYMSIEDVNWE</sequence>
<dbReference type="GO" id="GO:0045211">
    <property type="term" value="C:postsynaptic membrane"/>
    <property type="evidence" value="ECO:0007669"/>
    <property type="project" value="UniProtKB-SubCell"/>
</dbReference>
<evidence type="ECO:0000256" key="19">
    <source>
        <dbReference type="ARBA" id="ARBA00071250"/>
    </source>
</evidence>
<dbReference type="PANTHER" id="PTHR18945">
    <property type="entry name" value="NEUROTRANSMITTER GATED ION CHANNEL"/>
    <property type="match status" value="1"/>
</dbReference>
<keyword evidence="6 20" id="KW-1133">Transmembrane helix</keyword>
<keyword evidence="7" id="KW-0770">Synapse</keyword>
<evidence type="ECO:0000259" key="22">
    <source>
        <dbReference type="Pfam" id="PF02932"/>
    </source>
</evidence>
<dbReference type="CDD" id="cd19049">
    <property type="entry name" value="LGIC_TM_anion"/>
    <property type="match status" value="1"/>
</dbReference>
<evidence type="ECO:0000256" key="5">
    <source>
        <dbReference type="ARBA" id="ARBA00022729"/>
    </source>
</evidence>
<protein>
    <recommendedName>
        <fullName evidence="19">Gamma-aminobutyric acid receptor subunit beta</fullName>
    </recommendedName>
</protein>
<evidence type="ECO:0000256" key="12">
    <source>
        <dbReference type="ARBA" id="ARBA00023173"/>
    </source>
</evidence>
<organism evidence="23 24">
    <name type="scientific">Strongyloides venezuelensis</name>
    <name type="common">Threadworm</name>
    <dbReference type="NCBI Taxonomy" id="75913"/>
    <lineage>
        <taxon>Eukaryota</taxon>
        <taxon>Metazoa</taxon>
        <taxon>Ecdysozoa</taxon>
        <taxon>Nematoda</taxon>
        <taxon>Chromadorea</taxon>
        <taxon>Rhabditida</taxon>
        <taxon>Tylenchina</taxon>
        <taxon>Panagrolaimomorpha</taxon>
        <taxon>Strongyloidoidea</taxon>
        <taxon>Strongyloididae</taxon>
        <taxon>Strongyloides</taxon>
    </lineage>
</organism>
<keyword evidence="8 20" id="KW-0406">Ion transport</keyword>
<keyword evidence="13" id="KW-0325">Glycoprotein</keyword>
<dbReference type="Pfam" id="PF02932">
    <property type="entry name" value="Neur_chan_memb"/>
    <property type="match status" value="1"/>
</dbReference>
<feature type="chain" id="PRO_5022252622" description="Gamma-aminobutyric acid receptor subunit beta" evidence="20">
    <location>
        <begin position="21"/>
        <end position="490"/>
    </location>
</feature>
<evidence type="ECO:0000256" key="6">
    <source>
        <dbReference type="ARBA" id="ARBA00022989"/>
    </source>
</evidence>
<dbReference type="InterPro" id="IPR006028">
    <property type="entry name" value="GABAA/Glycine_rcpt"/>
</dbReference>
<evidence type="ECO:0000256" key="20">
    <source>
        <dbReference type="RuleBase" id="RU000687"/>
    </source>
</evidence>
<feature type="signal peptide" evidence="20">
    <location>
        <begin position="1"/>
        <end position="20"/>
    </location>
</feature>
<evidence type="ECO:0000256" key="7">
    <source>
        <dbReference type="ARBA" id="ARBA00023018"/>
    </source>
</evidence>
<evidence type="ECO:0000256" key="3">
    <source>
        <dbReference type="ARBA" id="ARBA00022475"/>
    </source>
</evidence>
<dbReference type="PRINTS" id="PR00252">
    <property type="entry name" value="NRIONCHANNEL"/>
</dbReference>
<dbReference type="PRINTS" id="PR00253">
    <property type="entry name" value="GABAARECEPTR"/>
</dbReference>
<feature type="transmembrane region" description="Helical" evidence="20">
    <location>
        <begin position="279"/>
        <end position="298"/>
    </location>
</feature>
<accession>A0A0K0F9B9</accession>
<evidence type="ECO:0000256" key="15">
    <source>
        <dbReference type="ARBA" id="ARBA00023257"/>
    </source>
</evidence>
<feature type="domain" description="Neurotransmitter-gated ion-channel transmembrane" evidence="22">
    <location>
        <begin position="251"/>
        <end position="478"/>
    </location>
</feature>
<evidence type="ECO:0000256" key="13">
    <source>
        <dbReference type="ARBA" id="ARBA00023180"/>
    </source>
</evidence>
<evidence type="ECO:0000259" key="21">
    <source>
        <dbReference type="Pfam" id="PF02931"/>
    </source>
</evidence>
<dbReference type="AlphaFoldDB" id="A0A0K0F9B9"/>
<feature type="transmembrane region" description="Helical" evidence="20">
    <location>
        <begin position="244"/>
        <end position="267"/>
    </location>
</feature>
<keyword evidence="12" id="KW-0869">Chloride channel</keyword>
<keyword evidence="10" id="KW-1015">Disulfide bond</keyword>
<feature type="transmembrane region" description="Helical" evidence="20">
    <location>
        <begin position="310"/>
        <end position="332"/>
    </location>
</feature>
<dbReference type="WBParaSite" id="SVE_0542000.1">
    <property type="protein sequence ID" value="SVE_0542000.1"/>
    <property type="gene ID" value="SVE_0542000"/>
</dbReference>
<reference evidence="24" key="2">
    <citation type="submission" date="2015-08" db="UniProtKB">
        <authorList>
            <consortium name="WormBaseParasite"/>
        </authorList>
    </citation>
    <scope>IDENTIFICATION</scope>
</reference>
<name>A0A0K0F9B9_STRVS</name>
<dbReference type="FunFam" id="1.20.58.390:FF:000067">
    <property type="entry name" value="Glycine receptor subunit alpha-2"/>
    <property type="match status" value="1"/>
</dbReference>
<dbReference type="NCBIfam" id="TIGR00860">
    <property type="entry name" value="LIC"/>
    <property type="match status" value="1"/>
</dbReference>
<evidence type="ECO:0000256" key="1">
    <source>
        <dbReference type="ARBA" id="ARBA00010180"/>
    </source>
</evidence>
<comment type="similarity">
    <text evidence="1">Belongs to the ligand-gated ion channel (TC 1.A.9) family. Gamma-aminobutyric acid receptor (TC 1.A.9.5) subfamily.</text>
</comment>
<dbReference type="Gene3D" id="1.20.58.390">
    <property type="entry name" value="Neurotransmitter-gated ion-channel transmembrane domain"/>
    <property type="match status" value="1"/>
</dbReference>
<dbReference type="SUPFAM" id="SSF63712">
    <property type="entry name" value="Nicotinic receptor ligand binding domain-like"/>
    <property type="match status" value="1"/>
</dbReference>
<evidence type="ECO:0000256" key="18">
    <source>
        <dbReference type="ARBA" id="ARBA00034104"/>
    </source>
</evidence>
<evidence type="ECO:0000256" key="14">
    <source>
        <dbReference type="ARBA" id="ARBA00023214"/>
    </source>
</evidence>
<keyword evidence="5 20" id="KW-0732">Signal</keyword>
<dbReference type="InterPro" id="IPR001390">
    <property type="entry name" value="GABAAa_rcpt"/>
</dbReference>